<accession>A0ABV0STV0</accession>
<feature type="compositionally biased region" description="Polar residues" evidence="1">
    <location>
        <begin position="106"/>
        <end position="115"/>
    </location>
</feature>
<name>A0ABV0STV0_9TELE</name>
<organism evidence="2 3">
    <name type="scientific">Ilyodon furcidens</name>
    <name type="common">goldbreast splitfin</name>
    <dbReference type="NCBI Taxonomy" id="33524"/>
    <lineage>
        <taxon>Eukaryota</taxon>
        <taxon>Metazoa</taxon>
        <taxon>Chordata</taxon>
        <taxon>Craniata</taxon>
        <taxon>Vertebrata</taxon>
        <taxon>Euteleostomi</taxon>
        <taxon>Actinopterygii</taxon>
        <taxon>Neopterygii</taxon>
        <taxon>Teleostei</taxon>
        <taxon>Neoteleostei</taxon>
        <taxon>Acanthomorphata</taxon>
        <taxon>Ovalentaria</taxon>
        <taxon>Atherinomorphae</taxon>
        <taxon>Cyprinodontiformes</taxon>
        <taxon>Goodeidae</taxon>
        <taxon>Ilyodon</taxon>
    </lineage>
</organism>
<evidence type="ECO:0000256" key="1">
    <source>
        <dbReference type="SAM" id="MobiDB-lite"/>
    </source>
</evidence>
<gene>
    <name evidence="2" type="ORF">ILYODFUR_038489</name>
</gene>
<feature type="region of interest" description="Disordered" evidence="1">
    <location>
        <begin position="1"/>
        <end position="41"/>
    </location>
</feature>
<feature type="region of interest" description="Disordered" evidence="1">
    <location>
        <begin position="99"/>
        <end position="122"/>
    </location>
</feature>
<keyword evidence="3" id="KW-1185">Reference proteome</keyword>
<comment type="caution">
    <text evidence="2">The sequence shown here is derived from an EMBL/GenBank/DDBJ whole genome shotgun (WGS) entry which is preliminary data.</text>
</comment>
<feature type="compositionally biased region" description="Low complexity" evidence="1">
    <location>
        <begin position="25"/>
        <end position="37"/>
    </location>
</feature>
<feature type="compositionally biased region" description="Low complexity" evidence="1">
    <location>
        <begin position="1"/>
        <end position="17"/>
    </location>
</feature>
<dbReference type="Proteomes" id="UP001482620">
    <property type="component" value="Unassembled WGS sequence"/>
</dbReference>
<evidence type="ECO:0000313" key="3">
    <source>
        <dbReference type="Proteomes" id="UP001482620"/>
    </source>
</evidence>
<sequence>MPADVRAAASIRASSSATGPSPRRAAALPMPSSLAPAQVSAATPDELEERLRFFARKIKNFRRISLLHHSPELKAKVREMEEDYEAAVRQFYCWPPPSSSGLLSSAATEQPTPGLQSAAAAE</sequence>
<reference evidence="2 3" key="1">
    <citation type="submission" date="2021-06" db="EMBL/GenBank/DDBJ databases">
        <authorList>
            <person name="Palmer J.M."/>
        </authorList>
    </citation>
    <scope>NUCLEOTIDE SEQUENCE [LARGE SCALE GENOMIC DNA]</scope>
    <source>
        <strain evidence="3">if_2019</strain>
        <tissue evidence="2">Muscle</tissue>
    </source>
</reference>
<proteinExistence type="predicted"/>
<protein>
    <submittedName>
        <fullName evidence="2">Uncharacterized protein</fullName>
    </submittedName>
</protein>
<evidence type="ECO:0000313" key="2">
    <source>
        <dbReference type="EMBL" id="MEQ2223625.1"/>
    </source>
</evidence>
<dbReference type="EMBL" id="JAHRIQ010009603">
    <property type="protein sequence ID" value="MEQ2223625.1"/>
    <property type="molecule type" value="Genomic_DNA"/>
</dbReference>